<dbReference type="EMBL" id="OOIL02000516">
    <property type="protein sequence ID" value="VFQ66099.1"/>
    <property type="molecule type" value="Genomic_DNA"/>
</dbReference>
<feature type="compositionally biased region" description="Polar residues" evidence="1">
    <location>
        <begin position="1"/>
        <end position="14"/>
    </location>
</feature>
<dbReference type="Proteomes" id="UP000595140">
    <property type="component" value="Unassembled WGS sequence"/>
</dbReference>
<evidence type="ECO:0000313" key="3">
    <source>
        <dbReference type="Proteomes" id="UP000595140"/>
    </source>
</evidence>
<keyword evidence="3" id="KW-1185">Reference proteome</keyword>
<reference evidence="2 3" key="1">
    <citation type="submission" date="2018-04" db="EMBL/GenBank/DDBJ databases">
        <authorList>
            <person name="Vogel A."/>
        </authorList>
    </citation>
    <scope>NUCLEOTIDE SEQUENCE [LARGE SCALE GENOMIC DNA]</scope>
</reference>
<name>A0A484KSG2_9ASTE</name>
<feature type="region of interest" description="Disordered" evidence="1">
    <location>
        <begin position="1"/>
        <end position="25"/>
    </location>
</feature>
<accession>A0A484KSG2</accession>
<organism evidence="2 3">
    <name type="scientific">Cuscuta campestris</name>
    <dbReference type="NCBI Taxonomy" id="132261"/>
    <lineage>
        <taxon>Eukaryota</taxon>
        <taxon>Viridiplantae</taxon>
        <taxon>Streptophyta</taxon>
        <taxon>Embryophyta</taxon>
        <taxon>Tracheophyta</taxon>
        <taxon>Spermatophyta</taxon>
        <taxon>Magnoliopsida</taxon>
        <taxon>eudicotyledons</taxon>
        <taxon>Gunneridae</taxon>
        <taxon>Pentapetalae</taxon>
        <taxon>asterids</taxon>
        <taxon>lamiids</taxon>
        <taxon>Solanales</taxon>
        <taxon>Convolvulaceae</taxon>
        <taxon>Cuscuteae</taxon>
        <taxon>Cuscuta</taxon>
        <taxon>Cuscuta subgen. Grammica</taxon>
        <taxon>Cuscuta sect. Cleistogrammica</taxon>
    </lineage>
</organism>
<evidence type="ECO:0000256" key="1">
    <source>
        <dbReference type="SAM" id="MobiDB-lite"/>
    </source>
</evidence>
<sequence>MVPQSSPLSTSNGRPQGHKWPFPVPNSCSEHQAIVQPEEMANGVPNFVALPIFPPHITAKTPIPGEQAMDKAAATKKPAATNKTSTIHNSRIKTSMFTRPLRIQHKEVLNIRMRTHKTIPKISHKPEITPMSQTTTTQLILTTVGSGMSQNEQ</sequence>
<dbReference type="AlphaFoldDB" id="A0A484KSG2"/>
<evidence type="ECO:0000313" key="2">
    <source>
        <dbReference type="EMBL" id="VFQ66099.1"/>
    </source>
</evidence>
<protein>
    <submittedName>
        <fullName evidence="2">Uncharacterized protein</fullName>
    </submittedName>
</protein>
<gene>
    <name evidence="2" type="ORF">CCAM_LOCUS7875</name>
</gene>
<proteinExistence type="predicted"/>